<comment type="caution">
    <text evidence="2">The sequence shown here is derived from an EMBL/GenBank/DDBJ whole genome shotgun (WGS) entry which is preliminary data.</text>
</comment>
<keyword evidence="3" id="KW-1185">Reference proteome</keyword>
<keyword evidence="1" id="KW-0732">Signal</keyword>
<gene>
    <name evidence="2" type="ORF">F8S09_17435</name>
</gene>
<sequence>MKTMLSVGVLAVSTVASAQTMPTNTELTRMELDTRRLVLDVSNFLFEGTPSTQNCDAIRARLRTGIDTQRAFTERISSYLDKSGDNTNRSTTSFTANIEFFTALRMANVAVGHFCRTPVGDYSNIFADLYIELADSKATTGRLFLAQALR</sequence>
<name>A0A7X1P007_9DEIO</name>
<protein>
    <submittedName>
        <fullName evidence="2">Uncharacterized protein</fullName>
    </submittedName>
</protein>
<accession>A0A7X1P007</accession>
<organism evidence="2 3">
    <name type="scientific">Deinococcus terrestris</name>
    <dbReference type="NCBI Taxonomy" id="2651870"/>
    <lineage>
        <taxon>Bacteria</taxon>
        <taxon>Thermotogati</taxon>
        <taxon>Deinococcota</taxon>
        <taxon>Deinococci</taxon>
        <taxon>Deinococcales</taxon>
        <taxon>Deinococcaceae</taxon>
        <taxon>Deinococcus</taxon>
    </lineage>
</organism>
<reference evidence="2 3" key="1">
    <citation type="submission" date="2019-10" db="EMBL/GenBank/DDBJ databases">
        <title>Deinococcus sp. isolated from soil.</title>
        <authorList>
            <person name="Li Y."/>
            <person name="Wang J."/>
        </authorList>
    </citation>
    <scope>NUCLEOTIDE SEQUENCE [LARGE SCALE GENOMIC DNA]</scope>
    <source>
        <strain evidence="2 3">SDU3-2</strain>
    </source>
</reference>
<proteinExistence type="predicted"/>
<dbReference type="AlphaFoldDB" id="A0A7X1P007"/>
<feature type="chain" id="PRO_5031055676" evidence="1">
    <location>
        <begin position="19"/>
        <end position="150"/>
    </location>
</feature>
<evidence type="ECO:0000313" key="2">
    <source>
        <dbReference type="EMBL" id="MPY68436.1"/>
    </source>
</evidence>
<dbReference type="Proteomes" id="UP000484842">
    <property type="component" value="Unassembled WGS sequence"/>
</dbReference>
<dbReference type="EMBL" id="WBSL01000031">
    <property type="protein sequence ID" value="MPY68436.1"/>
    <property type="molecule type" value="Genomic_DNA"/>
</dbReference>
<evidence type="ECO:0000313" key="3">
    <source>
        <dbReference type="Proteomes" id="UP000484842"/>
    </source>
</evidence>
<feature type="signal peptide" evidence="1">
    <location>
        <begin position="1"/>
        <end position="18"/>
    </location>
</feature>
<dbReference type="RefSeq" id="WP_152872696.1">
    <property type="nucleotide sequence ID" value="NZ_WBSL01000031.1"/>
</dbReference>
<evidence type="ECO:0000256" key="1">
    <source>
        <dbReference type="SAM" id="SignalP"/>
    </source>
</evidence>